<dbReference type="PANTHER" id="PTHR23032:SF13">
    <property type="entry name" value="BRO1 DOMAIN-CONTAINING PROTEIN BROX"/>
    <property type="match status" value="1"/>
</dbReference>
<proteinExistence type="inferred from homology"/>
<evidence type="ECO:0000313" key="4">
    <source>
        <dbReference type="Proteomes" id="UP000747110"/>
    </source>
</evidence>
<gene>
    <name evidence="3" type="ORF">Vretifemale_17349</name>
</gene>
<accession>A0A8J4D6L5</accession>
<reference evidence="3" key="1">
    <citation type="journal article" date="2021" name="Proc. Natl. Acad. Sci. U.S.A.">
        <title>Three genomes in the algal genus Volvox reveal the fate of a haploid sex-determining region after a transition to homothallism.</title>
        <authorList>
            <person name="Yamamoto K."/>
            <person name="Hamaji T."/>
            <person name="Kawai-Toyooka H."/>
            <person name="Matsuzaki R."/>
            <person name="Takahashi F."/>
            <person name="Nishimura Y."/>
            <person name="Kawachi M."/>
            <person name="Noguchi H."/>
            <person name="Minakuchi Y."/>
            <person name="Umen J.G."/>
            <person name="Toyoda A."/>
            <person name="Nozaki H."/>
        </authorList>
    </citation>
    <scope>NUCLEOTIDE SEQUENCE</scope>
    <source>
        <strain evidence="3">NIES-3786</strain>
    </source>
</reference>
<dbReference type="Gene3D" id="1.25.40.280">
    <property type="entry name" value="alix/aip1 like domains"/>
    <property type="match status" value="1"/>
</dbReference>
<dbReference type="OrthoDB" id="551449at2759"/>
<feature type="region of interest" description="Disordered" evidence="2">
    <location>
        <begin position="29"/>
        <end position="49"/>
    </location>
</feature>
<sequence>MVYTAYAAALRHSALQHYSQELVPAAVNTRGAGDSGGDDSGGSGEQSTVAMPGLPAALTRAVAALRRAAGVYSYLADEVLPALSGMGAAASGDRPLELLPAAARCMQQLSLAEAQALVAAMAGLKGMSPGTQRALHAGCVSLFRAAAAAAQELAAVAPPGLPLSDMLLVRFLPSATALHAARSQVCLAREQQAAMEMGQAEAACEESLRLLASAAGCLDKRLDPAAWLELIQAEQATCSAIRSTVQRDRLAITFQPLPKQPPDALTNPAIRVVPDAFQPEVVVPRAPPASAENKGSCTLM</sequence>
<dbReference type="AlphaFoldDB" id="A0A8J4D6L5"/>
<dbReference type="Proteomes" id="UP000747110">
    <property type="component" value="Unassembled WGS sequence"/>
</dbReference>
<dbReference type="InterPro" id="IPR038499">
    <property type="entry name" value="BRO1_sf"/>
</dbReference>
<evidence type="ECO:0000313" key="3">
    <source>
        <dbReference type="EMBL" id="GIL89517.1"/>
    </source>
</evidence>
<dbReference type="Pfam" id="PF03097">
    <property type="entry name" value="BRO1"/>
    <property type="match status" value="1"/>
</dbReference>
<dbReference type="InterPro" id="IPR004328">
    <property type="entry name" value="BRO1_dom"/>
</dbReference>
<protein>
    <submittedName>
        <fullName evidence="3">Uncharacterized protein</fullName>
    </submittedName>
</protein>
<organism evidence="3 4">
    <name type="scientific">Volvox reticuliferus</name>
    <dbReference type="NCBI Taxonomy" id="1737510"/>
    <lineage>
        <taxon>Eukaryota</taxon>
        <taxon>Viridiplantae</taxon>
        <taxon>Chlorophyta</taxon>
        <taxon>core chlorophytes</taxon>
        <taxon>Chlorophyceae</taxon>
        <taxon>CS clade</taxon>
        <taxon>Chlamydomonadales</taxon>
        <taxon>Volvocaceae</taxon>
        <taxon>Volvox</taxon>
    </lineage>
</organism>
<evidence type="ECO:0000256" key="2">
    <source>
        <dbReference type="SAM" id="MobiDB-lite"/>
    </source>
</evidence>
<name>A0A8J4D6L5_9CHLO</name>
<keyword evidence="4" id="KW-1185">Reference proteome</keyword>
<dbReference type="InterPro" id="IPR038898">
    <property type="entry name" value="BROX"/>
</dbReference>
<comment type="caution">
    <text evidence="3">The sequence shown here is derived from an EMBL/GenBank/DDBJ whole genome shotgun (WGS) entry which is preliminary data.</text>
</comment>
<feature type="compositionally biased region" description="Gly residues" evidence="2">
    <location>
        <begin position="33"/>
        <end position="44"/>
    </location>
</feature>
<dbReference type="PANTHER" id="PTHR23032">
    <property type="entry name" value="BRO1 DOMAIN-CONTAINING PROTEIN BROX"/>
    <property type="match status" value="1"/>
</dbReference>
<dbReference type="EMBL" id="BNCP01000051">
    <property type="protein sequence ID" value="GIL89517.1"/>
    <property type="molecule type" value="Genomic_DNA"/>
</dbReference>
<evidence type="ECO:0000256" key="1">
    <source>
        <dbReference type="ARBA" id="ARBA00008901"/>
    </source>
</evidence>
<comment type="similarity">
    <text evidence="1">Belongs to the BROX family.</text>
</comment>